<reference evidence="2 3" key="1">
    <citation type="submission" date="2015-09" db="EMBL/GenBank/DDBJ databases">
        <title>Complete genome sequence of Defluviimonas alba cai42t isolated from an oilfield in Xinjiang.</title>
        <authorList>
            <person name="Geng S."/>
            <person name="Pan X."/>
            <person name="Wu X."/>
        </authorList>
    </citation>
    <scope>NUCLEOTIDE SEQUENCE [LARGE SCALE GENOMIC DNA]</scope>
    <source>
        <strain evidence="3">cai42</strain>
    </source>
</reference>
<dbReference type="AlphaFoldDB" id="A0A159Z7Z0"/>
<evidence type="ECO:0000313" key="3">
    <source>
        <dbReference type="Proteomes" id="UP000076128"/>
    </source>
</evidence>
<organism evidence="2 3">
    <name type="scientific">Frigidibacter mobilis</name>
    <dbReference type="NCBI Taxonomy" id="1335048"/>
    <lineage>
        <taxon>Bacteria</taxon>
        <taxon>Pseudomonadati</taxon>
        <taxon>Pseudomonadota</taxon>
        <taxon>Alphaproteobacteria</taxon>
        <taxon>Rhodobacterales</taxon>
        <taxon>Paracoccaceae</taxon>
        <taxon>Frigidibacter</taxon>
    </lineage>
</organism>
<dbReference type="Proteomes" id="UP000076128">
    <property type="component" value="Chromosome"/>
</dbReference>
<protein>
    <submittedName>
        <fullName evidence="2">Uncharacterized protein</fullName>
    </submittedName>
</protein>
<proteinExistence type="predicted"/>
<keyword evidence="3" id="KW-1185">Reference proteome</keyword>
<dbReference type="KEGG" id="daa:AKL17_3506"/>
<feature type="compositionally biased region" description="Gly residues" evidence="1">
    <location>
        <begin position="1"/>
        <end position="20"/>
    </location>
</feature>
<sequence>MGSSGGMGRGRSRRFGGGGARGREVSAARGQPLVMVVEHIRRPHLKPAGAIEGVRRASLQRCEPKRECLGCGGVLQSLQESPSDPPPLERRGHIEMVQIKMIRAPAHQTGAGAYQGRRKRPDAFRLGGIASTREFCNKAVLGLKRQARYVRAVYRIKEIKTRFGYLSNLSHYHQVFKCIRECMQLSLHFPGSSGILKAPPGPRTPIRVTRVISSSKLPSATAQVPLASISRSIVAPSCEKESTVCAELLLLRKYWMSIFALADGASADAGICEVQLQLPIRRSSIFSSSDLHPASKRTDMAKMTSQLPLIISSIEADPHVSSPHTVSDVMPIKGDACQVGYHDVGVADCHVLANQIPAAIRRGRAF</sequence>
<evidence type="ECO:0000256" key="1">
    <source>
        <dbReference type="SAM" id="MobiDB-lite"/>
    </source>
</evidence>
<dbReference type="EMBL" id="CP012661">
    <property type="protein sequence ID" value="AMY70730.1"/>
    <property type="molecule type" value="Genomic_DNA"/>
</dbReference>
<name>A0A159Z7Z0_9RHOB</name>
<gene>
    <name evidence="2" type="ORF">AKL17_3506</name>
</gene>
<feature type="region of interest" description="Disordered" evidence="1">
    <location>
        <begin position="1"/>
        <end position="26"/>
    </location>
</feature>
<evidence type="ECO:0000313" key="2">
    <source>
        <dbReference type="EMBL" id="AMY70730.1"/>
    </source>
</evidence>
<accession>A0A159Z7Z0</accession>
<dbReference type="STRING" id="1335048.AKL17_3506"/>